<evidence type="ECO:0000256" key="4">
    <source>
        <dbReference type="ARBA" id="ARBA00023143"/>
    </source>
</evidence>
<dbReference type="InterPro" id="IPR006300">
    <property type="entry name" value="FlgB"/>
</dbReference>
<evidence type="ECO:0000256" key="1">
    <source>
        <dbReference type="ARBA" id="ARBA00004117"/>
    </source>
</evidence>
<dbReference type="Proteomes" id="UP001548713">
    <property type="component" value="Unassembled WGS sequence"/>
</dbReference>
<comment type="subcellular location">
    <subcellularLocation>
        <location evidence="1 6">Bacterial flagellum basal body</location>
    </subcellularLocation>
</comment>
<dbReference type="Pfam" id="PF00460">
    <property type="entry name" value="Flg_bb_rod"/>
    <property type="match status" value="1"/>
</dbReference>
<keyword evidence="9" id="KW-1185">Reference proteome</keyword>
<gene>
    <name evidence="8" type="ORF">ABVV53_02625</name>
</gene>
<dbReference type="PIRSF" id="PIRSF002889">
    <property type="entry name" value="Rod_FlgB"/>
    <property type="match status" value="1"/>
</dbReference>
<organism evidence="8 9">
    <name type="scientific">Novosphingobium kalidii</name>
    <dbReference type="NCBI Taxonomy" id="3230299"/>
    <lineage>
        <taxon>Bacteria</taxon>
        <taxon>Pseudomonadati</taxon>
        <taxon>Pseudomonadota</taxon>
        <taxon>Alphaproteobacteria</taxon>
        <taxon>Sphingomonadales</taxon>
        <taxon>Sphingomonadaceae</taxon>
        <taxon>Novosphingobium</taxon>
    </lineage>
</organism>
<dbReference type="RefSeq" id="WP_353982768.1">
    <property type="nucleotide sequence ID" value="NZ_JBEWLY010000007.1"/>
</dbReference>
<accession>A0ABV2CXR1</accession>
<comment type="function">
    <text evidence="5 6">Structural component of flagellum, the bacterial motility apparatus. Part of the rod structure of flagellar basal body.</text>
</comment>
<keyword evidence="8" id="KW-0966">Cell projection</keyword>
<reference evidence="8 9" key="1">
    <citation type="submission" date="2024-07" db="EMBL/GenBank/DDBJ databases">
        <title>Novosphingobium kalidii RD2P27.</title>
        <authorList>
            <person name="Sun J.-Q."/>
        </authorList>
    </citation>
    <scope>NUCLEOTIDE SEQUENCE [LARGE SCALE GENOMIC DNA]</scope>
    <source>
        <strain evidence="8 9">RD2P27</strain>
    </source>
</reference>
<evidence type="ECO:0000256" key="2">
    <source>
        <dbReference type="ARBA" id="ARBA00009677"/>
    </source>
</evidence>
<comment type="caution">
    <text evidence="8">The sequence shown here is derived from an EMBL/GenBank/DDBJ whole genome shotgun (WGS) entry which is preliminary data.</text>
</comment>
<evidence type="ECO:0000313" key="9">
    <source>
        <dbReference type="Proteomes" id="UP001548713"/>
    </source>
</evidence>
<name>A0ABV2CXR1_9SPHN</name>
<dbReference type="InterPro" id="IPR001444">
    <property type="entry name" value="Flag_bb_rod_N"/>
</dbReference>
<comment type="similarity">
    <text evidence="2 6">Belongs to the flagella basal body rod proteins family.</text>
</comment>
<sequence>MSGSTPPIMQGVALAMRHLSDRQRVVAQNIANSDTPGYRARDMEPKDFSGLVEAAGARAGAPRVARPRVQLTNGMTALGAKSAVGAGVIYDRNVSETKPDGNNVTLEDQLLRMGEIQADFTALSGLYRKQMGLLRTATGSRGGG</sequence>
<comment type="subunit">
    <text evidence="6">The basal body constitutes a major portion of the flagellar organelle and consists of a number of rings mounted on a central rod.</text>
</comment>
<evidence type="ECO:0000259" key="7">
    <source>
        <dbReference type="Pfam" id="PF00460"/>
    </source>
</evidence>
<keyword evidence="8" id="KW-0282">Flagellum</keyword>
<evidence type="ECO:0000256" key="3">
    <source>
        <dbReference type="ARBA" id="ARBA00014376"/>
    </source>
</evidence>
<dbReference type="EMBL" id="JBEWLY010000007">
    <property type="protein sequence ID" value="MET1754363.1"/>
    <property type="molecule type" value="Genomic_DNA"/>
</dbReference>
<keyword evidence="4 6" id="KW-0975">Bacterial flagellum</keyword>
<evidence type="ECO:0000313" key="8">
    <source>
        <dbReference type="EMBL" id="MET1754363.1"/>
    </source>
</evidence>
<protein>
    <recommendedName>
        <fullName evidence="3 6">Flagellar basal body rod protein FlgB</fullName>
    </recommendedName>
</protein>
<proteinExistence type="inferred from homology"/>
<evidence type="ECO:0000256" key="5">
    <source>
        <dbReference type="ARBA" id="ARBA00024934"/>
    </source>
</evidence>
<feature type="domain" description="Flagellar basal body rod protein N-terminal" evidence="7">
    <location>
        <begin position="15"/>
        <end position="39"/>
    </location>
</feature>
<evidence type="ECO:0000256" key="6">
    <source>
        <dbReference type="PIRNR" id="PIRNR002889"/>
    </source>
</evidence>
<keyword evidence="8" id="KW-0969">Cilium</keyword>